<dbReference type="AlphaFoldDB" id="A0A9D2BNT9"/>
<protein>
    <submittedName>
        <fullName evidence="3">PCMD domain-containing protein</fullName>
    </submittedName>
</protein>
<dbReference type="Proteomes" id="UP000823847">
    <property type="component" value="Unassembled WGS sequence"/>
</dbReference>
<dbReference type="InterPro" id="IPR038653">
    <property type="entry name" value="Put_CMD_sf"/>
</dbReference>
<name>A0A9D2BNT9_9BACT</name>
<keyword evidence="1" id="KW-0732">Signal</keyword>
<comment type="caution">
    <text evidence="3">The sequence shown here is derived from an EMBL/GenBank/DDBJ whole genome shotgun (WGS) entry which is preliminary data.</text>
</comment>
<dbReference type="InterPro" id="IPR025112">
    <property type="entry name" value="PCMD"/>
</dbReference>
<reference evidence="3" key="2">
    <citation type="submission" date="2021-04" db="EMBL/GenBank/DDBJ databases">
        <authorList>
            <person name="Gilroy R."/>
        </authorList>
    </citation>
    <scope>NUCLEOTIDE SEQUENCE</scope>
    <source>
        <strain evidence="3">ChiHecec2B26-12326</strain>
    </source>
</reference>
<feature type="signal peptide" evidence="1">
    <location>
        <begin position="1"/>
        <end position="21"/>
    </location>
</feature>
<proteinExistence type="predicted"/>
<gene>
    <name evidence="3" type="ORF">H9848_03400</name>
</gene>
<evidence type="ECO:0000313" key="3">
    <source>
        <dbReference type="EMBL" id="HIX85644.1"/>
    </source>
</evidence>
<organism evidence="3 4">
    <name type="scientific">Candidatus Parabacteroides intestinigallinarum</name>
    <dbReference type="NCBI Taxonomy" id="2838722"/>
    <lineage>
        <taxon>Bacteria</taxon>
        <taxon>Pseudomonadati</taxon>
        <taxon>Bacteroidota</taxon>
        <taxon>Bacteroidia</taxon>
        <taxon>Bacteroidales</taxon>
        <taxon>Tannerellaceae</taxon>
        <taxon>Parabacteroides</taxon>
    </lineage>
</organism>
<feature type="domain" description="Putative carbohydrate metabolism" evidence="2">
    <location>
        <begin position="353"/>
        <end position="585"/>
    </location>
</feature>
<dbReference type="Pfam" id="PF14900">
    <property type="entry name" value="DUF4493"/>
    <property type="match status" value="1"/>
</dbReference>
<evidence type="ECO:0000313" key="4">
    <source>
        <dbReference type="Proteomes" id="UP000823847"/>
    </source>
</evidence>
<dbReference type="Gene3D" id="2.60.120.890">
    <property type="entry name" value="BT2081, beta-jelly-roll domain"/>
    <property type="match status" value="1"/>
</dbReference>
<accession>A0A9D2BNT9</accession>
<dbReference type="PROSITE" id="PS51257">
    <property type="entry name" value="PROKAR_LIPOPROTEIN"/>
    <property type="match status" value="1"/>
</dbReference>
<reference evidence="3" key="1">
    <citation type="journal article" date="2021" name="PeerJ">
        <title>Extensive microbial diversity within the chicken gut microbiome revealed by metagenomics and culture.</title>
        <authorList>
            <person name="Gilroy R."/>
            <person name="Ravi A."/>
            <person name="Getino M."/>
            <person name="Pursley I."/>
            <person name="Horton D.L."/>
            <person name="Alikhan N.F."/>
            <person name="Baker D."/>
            <person name="Gharbi K."/>
            <person name="Hall N."/>
            <person name="Watson M."/>
            <person name="Adriaenssens E.M."/>
            <person name="Foster-Nyarko E."/>
            <person name="Jarju S."/>
            <person name="Secka A."/>
            <person name="Antonio M."/>
            <person name="Oren A."/>
            <person name="Chaudhuri R.R."/>
            <person name="La Ragione R."/>
            <person name="Hildebrand F."/>
            <person name="Pallen M.J."/>
        </authorList>
    </citation>
    <scope>NUCLEOTIDE SEQUENCE</scope>
    <source>
        <strain evidence="3">ChiHecec2B26-12326</strain>
    </source>
</reference>
<sequence>MRHLFYNILFVCCAIAFFACEADKEGMSGVGYLRLGVEESNDVITKAEEYNAEVFTVKITNKTSGEVAKTIEAWAKGEKQEIALEPGTYTISATSAGYDSKAAFDKPYYAGEDEIEITAGNSVERTLTCTLANVRVSVVFDEALLAKYADRTIAVSVDGGAGNSLNFGRDEAGRDKQAYFPVADLTAKISISKPQGAGDATPYEYSYTIDDVKAKHWYVLTYRLPDTGEGDFTVTYDPSMTTYEYEFVVNPVAKNTASLTANAWAKFAYLTAANVTTDGTTDISALKFQYKKKADSQWTDAETTLSEEVYTATVKGLTDNTAYDYRLVNADETFVSTGSFTTEAATALPYADFDSWYQSDKTIYLGASGDEFWDSSNPGTTQGWGALVNVNPTKGVESPVHTPGGKAAELKTQWAVAKLAAASLYTGSFGGLVGSPVPTGAKINFGSPFTARPTALKGWFQYAPQLIDNETQEVGKYTPSMKGKMDICSIYIALATDVCQVDNTDPDKIAIDFANDSRIIAYGELPIEECVDTDGEWKNFNIPLKYKNLTDKPTHIIVVCSSSKYGDYFTGADGSVMYIDDFELVYGDTPVMEPVTQE</sequence>
<evidence type="ECO:0000259" key="2">
    <source>
        <dbReference type="Pfam" id="PF13201"/>
    </source>
</evidence>
<dbReference type="EMBL" id="DXEN01000017">
    <property type="protein sequence ID" value="HIX85644.1"/>
    <property type="molecule type" value="Genomic_DNA"/>
</dbReference>
<evidence type="ECO:0000256" key="1">
    <source>
        <dbReference type="SAM" id="SignalP"/>
    </source>
</evidence>
<dbReference type="Pfam" id="PF13201">
    <property type="entry name" value="PCMD"/>
    <property type="match status" value="1"/>
</dbReference>
<dbReference type="InterPro" id="IPR027840">
    <property type="entry name" value="DUF4493"/>
</dbReference>
<feature type="chain" id="PRO_5039556605" evidence="1">
    <location>
        <begin position="22"/>
        <end position="598"/>
    </location>
</feature>